<dbReference type="Pfam" id="PF00480">
    <property type="entry name" value="ROK"/>
    <property type="match status" value="1"/>
</dbReference>
<dbReference type="GO" id="GO:0009384">
    <property type="term" value="F:N-acylmannosamine kinase activity"/>
    <property type="evidence" value="ECO:0007669"/>
    <property type="project" value="TreeGrafter"/>
</dbReference>
<dbReference type="GO" id="GO:0019262">
    <property type="term" value="P:N-acetylneuraminate catabolic process"/>
    <property type="evidence" value="ECO:0007669"/>
    <property type="project" value="TreeGrafter"/>
</dbReference>
<reference evidence="1 2" key="1">
    <citation type="submission" date="2006-03" db="EMBL/GenBank/DDBJ databases">
        <authorList>
            <person name="Bartlett D.H."/>
            <person name="Valle G."/>
            <person name="Lauro F.M."/>
            <person name="Vezzi A."/>
            <person name="Simonato F."/>
            <person name="Eloe E."/>
            <person name="Vitulo N."/>
            <person name="Stratton T.K."/>
            <person name="D'angelo M."/>
            <person name="Ferriera S."/>
            <person name="Johnson J."/>
            <person name="Kravitz S."/>
            <person name="Beeson K."/>
            <person name="Sutton G."/>
            <person name="Rogers Y."/>
            <person name="Friedman R."/>
            <person name="Frazier M."/>
            <person name="Venter J.C."/>
        </authorList>
    </citation>
    <scope>NUCLEOTIDE SEQUENCE [LARGE SCALE GENOMIC DNA]</scope>
    <source>
        <strain evidence="1 2">3TCK</strain>
    </source>
</reference>
<gene>
    <name evidence="1" type="ORF">P3TCK_04931</name>
</gene>
<name>Q1Z9Z9_9GAMM</name>
<dbReference type="AlphaFoldDB" id="Q1Z9Z9"/>
<dbReference type="InterPro" id="IPR000600">
    <property type="entry name" value="ROK"/>
</dbReference>
<sequence length="376" mass="41656">MLSPIKPLQLELSPGQKKVLSIIRNHAPVSRAKITELSGMRSGSVTSICKELLSMQFISEGERIKAGRGQPIIPLQLSPYAAFSFGVAFHINKIEVALANFCGHLVDTVSFDYQESGPIEDVMEAIQSAVLRLIEKHRIQQSRILGLGVSMPGPQLGNGRFIHTIPWLSHWREVDVALLFGQVFEWPVWIDNDCNVSAVGEYFSGHWPEVTNMLLIEIGHGIGGGVIMDGKLFRGRHQNAGEIGTYFSVQEPEVRRPSLRELMQLLAENGTLVDNIQAIPPIDHPVVSKWLDHAAMQLKPLILLTLGWFDPDCIVFGGSAPEHISTELIRRIGLDQLWDQFGMDYEMATIAPSRVGPSLSSFGACMYPVFQTLEIA</sequence>
<accession>Q1Z9Z9</accession>
<dbReference type="SUPFAM" id="SSF46785">
    <property type="entry name" value="Winged helix' DNA-binding domain"/>
    <property type="match status" value="1"/>
</dbReference>
<dbReference type="InterPro" id="IPR036388">
    <property type="entry name" value="WH-like_DNA-bd_sf"/>
</dbReference>
<dbReference type="OrthoDB" id="8595273at2"/>
<dbReference type="PANTHER" id="PTHR18964">
    <property type="entry name" value="ROK (REPRESSOR, ORF, KINASE) FAMILY"/>
    <property type="match status" value="1"/>
</dbReference>
<dbReference type="RefSeq" id="WP_006228994.1">
    <property type="nucleotide sequence ID" value="NZ_CH724134.1"/>
</dbReference>
<proteinExistence type="predicted"/>
<dbReference type="Gene3D" id="1.10.10.10">
    <property type="entry name" value="Winged helix-like DNA-binding domain superfamily/Winged helix DNA-binding domain"/>
    <property type="match status" value="1"/>
</dbReference>
<dbReference type="PANTHER" id="PTHR18964:SF169">
    <property type="entry name" value="N-ACETYLMANNOSAMINE KINASE"/>
    <property type="match status" value="1"/>
</dbReference>
<evidence type="ECO:0000313" key="1">
    <source>
        <dbReference type="EMBL" id="EAS45693.1"/>
    </source>
</evidence>
<dbReference type="EMBL" id="AAPH01000001">
    <property type="protein sequence ID" value="EAS45693.1"/>
    <property type="molecule type" value="Genomic_DNA"/>
</dbReference>
<dbReference type="HOGENOM" id="CLU_036604_13_0_6"/>
<dbReference type="InterPro" id="IPR036390">
    <property type="entry name" value="WH_DNA-bd_sf"/>
</dbReference>
<dbReference type="SUPFAM" id="SSF53067">
    <property type="entry name" value="Actin-like ATPase domain"/>
    <property type="match status" value="1"/>
</dbReference>
<dbReference type="Gene3D" id="3.30.420.40">
    <property type="match status" value="2"/>
</dbReference>
<evidence type="ECO:0000313" key="2">
    <source>
        <dbReference type="Proteomes" id="UP000003789"/>
    </source>
</evidence>
<dbReference type="CDD" id="cd23763">
    <property type="entry name" value="ASKHA_ATPase_ROK"/>
    <property type="match status" value="1"/>
</dbReference>
<comment type="caution">
    <text evidence="1">The sequence shown here is derived from an EMBL/GenBank/DDBJ whole genome shotgun (WGS) entry which is preliminary data.</text>
</comment>
<protein>
    <submittedName>
        <fullName evidence="1">Putative transcriptional regulatory protein</fullName>
    </submittedName>
</protein>
<dbReference type="Proteomes" id="UP000003789">
    <property type="component" value="Unassembled WGS sequence"/>
</dbReference>
<organism evidence="1 2">
    <name type="scientific">Photobacterium profundum 3TCK</name>
    <dbReference type="NCBI Taxonomy" id="314280"/>
    <lineage>
        <taxon>Bacteria</taxon>
        <taxon>Pseudomonadati</taxon>
        <taxon>Pseudomonadota</taxon>
        <taxon>Gammaproteobacteria</taxon>
        <taxon>Vibrionales</taxon>
        <taxon>Vibrionaceae</taxon>
        <taxon>Photobacterium</taxon>
    </lineage>
</organism>
<dbReference type="InterPro" id="IPR043129">
    <property type="entry name" value="ATPase_NBD"/>
</dbReference>